<dbReference type="PANTHER" id="PTHR48022:SF3">
    <property type="entry name" value="HEXOSE TRANSPORTER PROTEIN (AFU_ORTHOLOGUE AFUA_8G04480)-RELATED"/>
    <property type="match status" value="1"/>
</dbReference>
<feature type="transmembrane region" description="Helical" evidence="5">
    <location>
        <begin position="132"/>
        <end position="149"/>
    </location>
</feature>
<dbReference type="Pfam" id="PF00083">
    <property type="entry name" value="Sugar_tr"/>
    <property type="match status" value="1"/>
</dbReference>
<protein>
    <recommendedName>
        <fullName evidence="8">Major facilitator superfamily (MFS) profile domain-containing protein</fullName>
    </recommendedName>
</protein>
<dbReference type="SUPFAM" id="SSF103473">
    <property type="entry name" value="MFS general substrate transporter"/>
    <property type="match status" value="1"/>
</dbReference>
<reference evidence="6 7" key="1">
    <citation type="journal article" date="2009" name="PLoS Genet.">
        <title>The genome of Nectria haematococca: contribution of supernumerary chromosomes to gene expansion.</title>
        <authorList>
            <person name="Coleman J.J."/>
            <person name="Rounsley S.D."/>
            <person name="Rodriguez-Carres M."/>
            <person name="Kuo A."/>
            <person name="Wasmann C.C."/>
            <person name="Grimwood J."/>
            <person name="Schmutz J."/>
            <person name="Taga M."/>
            <person name="White G.J."/>
            <person name="Zhou S."/>
            <person name="Schwartz D.C."/>
            <person name="Freitag M."/>
            <person name="Ma L.J."/>
            <person name="Danchin E.G."/>
            <person name="Henrissat B."/>
            <person name="Coutinho P.M."/>
            <person name="Nelson D.R."/>
            <person name="Straney D."/>
            <person name="Napoli C.A."/>
            <person name="Barker B.M."/>
            <person name="Gribskov M."/>
            <person name="Rep M."/>
            <person name="Kroken S."/>
            <person name="Molnar I."/>
            <person name="Rensing C."/>
            <person name="Kennell J.C."/>
            <person name="Zamora J."/>
            <person name="Farman M.L."/>
            <person name="Selker E.U."/>
            <person name="Salamov A."/>
            <person name="Shapiro H."/>
            <person name="Pangilinan J."/>
            <person name="Lindquist E."/>
            <person name="Lamers C."/>
            <person name="Grigoriev I.V."/>
            <person name="Geiser D.M."/>
            <person name="Covert S.F."/>
            <person name="Temporini E."/>
            <person name="Vanetten H.D."/>
        </authorList>
    </citation>
    <scope>NUCLEOTIDE SEQUENCE [LARGE SCALE GENOMIC DNA]</scope>
    <source>
        <strain evidence="7">ATCC MYA-4622 / CBS 123669 / FGSC 9596 / NRRL 45880 / 77-13-4</strain>
    </source>
</reference>
<evidence type="ECO:0000256" key="1">
    <source>
        <dbReference type="ARBA" id="ARBA00004141"/>
    </source>
</evidence>
<dbReference type="OrthoDB" id="6133115at2759"/>
<dbReference type="PANTHER" id="PTHR48022">
    <property type="entry name" value="PLASTIDIC GLUCOSE TRANSPORTER 4"/>
    <property type="match status" value="1"/>
</dbReference>
<feature type="transmembrane region" description="Helical" evidence="5">
    <location>
        <begin position="161"/>
        <end position="180"/>
    </location>
</feature>
<name>C7ZFS0_FUSV7</name>
<dbReference type="GO" id="GO:0005351">
    <property type="term" value="F:carbohydrate:proton symporter activity"/>
    <property type="evidence" value="ECO:0007669"/>
    <property type="project" value="TreeGrafter"/>
</dbReference>
<dbReference type="GeneID" id="9664823"/>
<proteinExistence type="predicted"/>
<keyword evidence="2 5" id="KW-0812">Transmembrane</keyword>
<dbReference type="HOGENOM" id="CLU_001265_30_0_1"/>
<dbReference type="InterPro" id="IPR050360">
    <property type="entry name" value="MFS_Sugar_Transporters"/>
</dbReference>
<keyword evidence="4 5" id="KW-0472">Membrane</keyword>
<dbReference type="InterPro" id="IPR005828">
    <property type="entry name" value="MFS_sugar_transport-like"/>
</dbReference>
<dbReference type="eggNOG" id="KOG0254">
    <property type="taxonomic scope" value="Eukaryota"/>
</dbReference>
<keyword evidence="7" id="KW-1185">Reference proteome</keyword>
<evidence type="ECO:0000256" key="2">
    <source>
        <dbReference type="ARBA" id="ARBA00022692"/>
    </source>
</evidence>
<dbReference type="GO" id="GO:0016020">
    <property type="term" value="C:membrane"/>
    <property type="evidence" value="ECO:0007669"/>
    <property type="project" value="UniProtKB-SubCell"/>
</dbReference>
<evidence type="ECO:0000256" key="3">
    <source>
        <dbReference type="ARBA" id="ARBA00022989"/>
    </source>
</evidence>
<sequence length="226" mass="26159">MTSPSLRIPTILRMKYLTYYLSIILNSVGITSVTHQTLISACLELWNPFWSMLAALNVDRLGRRMLFMSSHTDSLYLGNRHASSLQHHHRVIWKLRVYLRLYYFFGYDIALTPLVVSYPIEIWPYNTHAKGLALTQVVSLGFTFFNTFVNPIALDAIRWKYYFVFLTTIIVMIFVLWFYYLETCSLTLENVALLFDGDSAHVGVATAENAIKTSYAKHQHVEEPQT</sequence>
<dbReference type="RefSeq" id="XP_003042799.1">
    <property type="nucleotide sequence ID" value="XM_003042753.1"/>
</dbReference>
<evidence type="ECO:0000313" key="6">
    <source>
        <dbReference type="EMBL" id="EEU37086.1"/>
    </source>
</evidence>
<dbReference type="KEGG" id="nhe:NECHADRAFT_86654"/>
<dbReference type="Proteomes" id="UP000005206">
    <property type="component" value="Chromosome 11"/>
</dbReference>
<keyword evidence="3 5" id="KW-1133">Transmembrane helix</keyword>
<dbReference type="VEuPathDB" id="FungiDB:NECHADRAFT_86654"/>
<dbReference type="InParanoid" id="C7ZFS0"/>
<evidence type="ECO:0000313" key="7">
    <source>
        <dbReference type="Proteomes" id="UP000005206"/>
    </source>
</evidence>
<dbReference type="AlphaFoldDB" id="C7ZFS0"/>
<accession>C7ZFS0</accession>
<dbReference type="InterPro" id="IPR036259">
    <property type="entry name" value="MFS_trans_sf"/>
</dbReference>
<gene>
    <name evidence="6" type="ORF">NECHADRAFT_86654</name>
</gene>
<dbReference type="Gene3D" id="1.20.1250.20">
    <property type="entry name" value="MFS general substrate transporter like domains"/>
    <property type="match status" value="1"/>
</dbReference>
<evidence type="ECO:0000256" key="5">
    <source>
        <dbReference type="SAM" id="Phobius"/>
    </source>
</evidence>
<dbReference type="EMBL" id="GG698924">
    <property type="protein sequence ID" value="EEU37086.1"/>
    <property type="molecule type" value="Genomic_DNA"/>
</dbReference>
<comment type="subcellular location">
    <subcellularLocation>
        <location evidence="1">Membrane</location>
        <topology evidence="1">Multi-pass membrane protein</topology>
    </subcellularLocation>
</comment>
<feature type="transmembrane region" description="Helical" evidence="5">
    <location>
        <begin position="101"/>
        <end position="120"/>
    </location>
</feature>
<evidence type="ECO:0000256" key="4">
    <source>
        <dbReference type="ARBA" id="ARBA00023136"/>
    </source>
</evidence>
<dbReference type="OMA" id="IVWTIAN"/>
<organism evidence="6 7">
    <name type="scientific">Fusarium vanettenii (strain ATCC MYA-4622 / CBS 123669 / FGSC 9596 / NRRL 45880 / 77-13-4)</name>
    <name type="common">Fusarium solani subsp. pisi</name>
    <dbReference type="NCBI Taxonomy" id="660122"/>
    <lineage>
        <taxon>Eukaryota</taxon>
        <taxon>Fungi</taxon>
        <taxon>Dikarya</taxon>
        <taxon>Ascomycota</taxon>
        <taxon>Pezizomycotina</taxon>
        <taxon>Sordariomycetes</taxon>
        <taxon>Hypocreomycetidae</taxon>
        <taxon>Hypocreales</taxon>
        <taxon>Nectriaceae</taxon>
        <taxon>Fusarium</taxon>
        <taxon>Fusarium solani species complex</taxon>
        <taxon>Fusarium vanettenii</taxon>
    </lineage>
</organism>
<evidence type="ECO:0008006" key="8">
    <source>
        <dbReference type="Google" id="ProtNLM"/>
    </source>
</evidence>